<feature type="compositionally biased region" description="Acidic residues" evidence="14">
    <location>
        <begin position="109"/>
        <end position="121"/>
    </location>
</feature>
<feature type="compositionally biased region" description="Basic residues" evidence="14">
    <location>
        <begin position="76"/>
        <end position="85"/>
    </location>
</feature>
<keyword evidence="10" id="KW-0804">Transcription</keyword>
<dbReference type="InterPro" id="IPR036388">
    <property type="entry name" value="WH-like_DNA-bd_sf"/>
</dbReference>
<dbReference type="InterPro" id="IPR016181">
    <property type="entry name" value="Acyl_CoA_acyltransferase"/>
</dbReference>
<evidence type="ECO:0000256" key="13">
    <source>
        <dbReference type="PIRSR" id="PIRSR602717-51"/>
    </source>
</evidence>
<feature type="region of interest" description="Disordered" evidence="14">
    <location>
        <begin position="531"/>
        <end position="560"/>
    </location>
</feature>
<evidence type="ECO:0000256" key="5">
    <source>
        <dbReference type="ARBA" id="ARBA00022723"/>
    </source>
</evidence>
<keyword evidence="7" id="KW-0862">Zinc</keyword>
<evidence type="ECO:0000256" key="1">
    <source>
        <dbReference type="ARBA" id="ARBA00004123"/>
    </source>
</evidence>
<evidence type="ECO:0000256" key="2">
    <source>
        <dbReference type="ARBA" id="ARBA00010107"/>
    </source>
</evidence>
<gene>
    <name evidence="16" type="ORF">CPB84DRAFT_1843864</name>
</gene>
<dbReference type="Proteomes" id="UP000724874">
    <property type="component" value="Unassembled WGS sequence"/>
</dbReference>
<evidence type="ECO:0000256" key="12">
    <source>
        <dbReference type="ARBA" id="ARBA00023315"/>
    </source>
</evidence>
<keyword evidence="17" id="KW-1185">Reference proteome</keyword>
<keyword evidence="5" id="KW-0479">Metal-binding</keyword>
<protein>
    <recommendedName>
        <fullName evidence="3">histone acetyltransferase</fullName>
        <ecNumber evidence="3">2.3.1.48</ecNumber>
    </recommendedName>
</protein>
<dbReference type="Gene3D" id="3.40.630.30">
    <property type="match status" value="1"/>
</dbReference>
<evidence type="ECO:0000256" key="4">
    <source>
        <dbReference type="ARBA" id="ARBA00022679"/>
    </source>
</evidence>
<dbReference type="EC" id="2.3.1.48" evidence="3"/>
<evidence type="ECO:0000256" key="11">
    <source>
        <dbReference type="ARBA" id="ARBA00023242"/>
    </source>
</evidence>
<dbReference type="Gene3D" id="1.10.10.10">
    <property type="entry name" value="Winged helix-like DNA-binding domain superfamily/Winged helix DNA-binding domain"/>
    <property type="match status" value="1"/>
</dbReference>
<evidence type="ECO:0000256" key="9">
    <source>
        <dbReference type="ARBA" id="ARBA00023015"/>
    </source>
</evidence>
<evidence type="ECO:0000256" key="8">
    <source>
        <dbReference type="ARBA" id="ARBA00022990"/>
    </source>
</evidence>
<evidence type="ECO:0000256" key="6">
    <source>
        <dbReference type="ARBA" id="ARBA00022771"/>
    </source>
</evidence>
<sequence>MPATHVVSVTPDARVYTVNKNGVEKQATIIHKRPGEVYVHYVDLDKRMDEWVPEDACRLQEIPAPPPPPPAVLEPKKRRAGRPRTRRPENDAEASSSTTPNGVAAPLPDPEDEMQIQEDGEPSAAQAPLEVVMTEEEFDLRHHQQLNMQKNFDMVIFDTWKIKPWYFSPYPLTETEAEDPLGSSSPSQPAMKIPGVSRTTARSHGRTSDLLAGGLQRQHSGESVLWVCHFCFKYMADGIPWELHKKDCKVKHPPGKKVYQRGAHTIWEVDGAKEKLYCQNLSLFGKLFIDVKTLFFDCDNFLFYILTDAKSSEDHILGKISYDDYNLACIMTLPQYQRKGYGMLLIEFSYELSRRAGKVGSPERPLSDLGLRSYLAYWTSTLIRFFRQVSFFRIPCDTPNFHRRRVLSVFPPDVVSVRNEAAFPEFREDGHVGGEVERLHNKRKKKPKGFDAEVVETNMEQKMCMMPLKSIHEPLFTSKRTYETTPRPDGGAETHIKVECTLGDIARATNLRPEDAAFALNECGLLQRRVTRRESRATSNAPSNANGNGNGTAEPEDSEEVEYTVVITRELVEKVAKERNVKIMYLDLSCVLI</sequence>
<proteinExistence type="inferred from homology"/>
<keyword evidence="11" id="KW-0539">Nucleus</keyword>
<dbReference type="Pfam" id="PF01853">
    <property type="entry name" value="MOZ_SAS"/>
    <property type="match status" value="1"/>
</dbReference>
<feature type="compositionally biased region" description="Pro residues" evidence="14">
    <location>
        <begin position="63"/>
        <end position="72"/>
    </location>
</feature>
<dbReference type="GO" id="GO:0046972">
    <property type="term" value="F:histone H4K16 acetyltransferase activity"/>
    <property type="evidence" value="ECO:0007669"/>
    <property type="project" value="TreeGrafter"/>
</dbReference>
<feature type="active site" description="Proton donor/acceptor" evidence="13">
    <location>
        <position position="363"/>
    </location>
</feature>
<keyword evidence="8" id="KW-0007">Acetylation</keyword>
<dbReference type="PANTHER" id="PTHR10615:SF219">
    <property type="entry name" value="HISTONE ACETYLTRANSFERASE KAT5"/>
    <property type="match status" value="1"/>
</dbReference>
<evidence type="ECO:0000313" key="16">
    <source>
        <dbReference type="EMBL" id="KAF8907645.1"/>
    </source>
</evidence>
<dbReference type="Gene3D" id="2.30.30.140">
    <property type="match status" value="1"/>
</dbReference>
<dbReference type="GO" id="GO:0006355">
    <property type="term" value="P:regulation of DNA-templated transcription"/>
    <property type="evidence" value="ECO:0007669"/>
    <property type="project" value="InterPro"/>
</dbReference>
<feature type="region of interest" description="Disordered" evidence="14">
    <location>
        <begin position="59"/>
        <end position="125"/>
    </location>
</feature>
<dbReference type="InterPro" id="IPR050603">
    <property type="entry name" value="MYST_HAT"/>
</dbReference>
<comment type="subcellular location">
    <subcellularLocation>
        <location evidence="1">Nucleus</location>
    </subcellularLocation>
</comment>
<evidence type="ECO:0000256" key="7">
    <source>
        <dbReference type="ARBA" id="ARBA00022833"/>
    </source>
</evidence>
<dbReference type="InterPro" id="IPR002717">
    <property type="entry name" value="HAT_MYST-type"/>
</dbReference>
<feature type="domain" description="MYST-type HAT" evidence="15">
    <location>
        <begin position="147"/>
        <end position="593"/>
    </location>
</feature>
<evidence type="ECO:0000256" key="3">
    <source>
        <dbReference type="ARBA" id="ARBA00013184"/>
    </source>
</evidence>
<dbReference type="InterPro" id="IPR016197">
    <property type="entry name" value="Chromo-like_dom_sf"/>
</dbReference>
<dbReference type="GO" id="GO:0005634">
    <property type="term" value="C:nucleus"/>
    <property type="evidence" value="ECO:0007669"/>
    <property type="project" value="UniProtKB-SubCell"/>
</dbReference>
<dbReference type="PANTHER" id="PTHR10615">
    <property type="entry name" value="HISTONE ACETYLTRANSFERASE"/>
    <property type="match status" value="1"/>
</dbReference>
<dbReference type="AlphaFoldDB" id="A0A9P5TSE9"/>
<evidence type="ECO:0000256" key="10">
    <source>
        <dbReference type="ARBA" id="ARBA00023163"/>
    </source>
</evidence>
<name>A0A9P5TSE9_GYMJU</name>
<evidence type="ECO:0000256" key="14">
    <source>
        <dbReference type="SAM" id="MobiDB-lite"/>
    </source>
</evidence>
<dbReference type="PROSITE" id="PS51726">
    <property type="entry name" value="MYST_HAT"/>
    <property type="match status" value="1"/>
</dbReference>
<dbReference type="SUPFAM" id="SSF55729">
    <property type="entry name" value="Acyl-CoA N-acyltransferases (Nat)"/>
    <property type="match status" value="1"/>
</dbReference>
<dbReference type="Gene3D" id="3.30.60.60">
    <property type="entry name" value="N-acetyl transferase-like"/>
    <property type="match status" value="1"/>
</dbReference>
<keyword evidence="6" id="KW-0863">Zinc-finger</keyword>
<comment type="caution">
    <text evidence="16">The sequence shown here is derived from an EMBL/GenBank/DDBJ whole genome shotgun (WGS) entry which is preliminary data.</text>
</comment>
<dbReference type="Pfam" id="PF11717">
    <property type="entry name" value="Tudor-knot"/>
    <property type="match status" value="1"/>
</dbReference>
<comment type="similarity">
    <text evidence="2">Belongs to the MYST (SAS/MOZ) family.</text>
</comment>
<reference evidence="16" key="1">
    <citation type="submission" date="2020-11" db="EMBL/GenBank/DDBJ databases">
        <authorList>
            <consortium name="DOE Joint Genome Institute"/>
            <person name="Ahrendt S."/>
            <person name="Riley R."/>
            <person name="Andreopoulos W."/>
            <person name="LaButti K."/>
            <person name="Pangilinan J."/>
            <person name="Ruiz-duenas F.J."/>
            <person name="Barrasa J.M."/>
            <person name="Sanchez-Garcia M."/>
            <person name="Camarero S."/>
            <person name="Miyauchi S."/>
            <person name="Serrano A."/>
            <person name="Linde D."/>
            <person name="Babiker R."/>
            <person name="Drula E."/>
            <person name="Ayuso-Fernandez I."/>
            <person name="Pacheco R."/>
            <person name="Padilla G."/>
            <person name="Ferreira P."/>
            <person name="Barriuso J."/>
            <person name="Kellner H."/>
            <person name="Castanera R."/>
            <person name="Alfaro M."/>
            <person name="Ramirez L."/>
            <person name="Pisabarro A.G."/>
            <person name="Kuo A."/>
            <person name="Tritt A."/>
            <person name="Lipzen A."/>
            <person name="He G."/>
            <person name="Yan M."/>
            <person name="Ng V."/>
            <person name="Cullen D."/>
            <person name="Martin F."/>
            <person name="Rosso M.-N."/>
            <person name="Henrissat B."/>
            <person name="Hibbett D."/>
            <person name="Martinez A.T."/>
            <person name="Grigoriev I.V."/>
        </authorList>
    </citation>
    <scope>NUCLEOTIDE SEQUENCE</scope>
    <source>
        <strain evidence="16">AH 44721</strain>
    </source>
</reference>
<keyword evidence="12" id="KW-0012">Acyltransferase</keyword>
<dbReference type="GO" id="GO:0035267">
    <property type="term" value="C:NuA4 histone acetyltransferase complex"/>
    <property type="evidence" value="ECO:0007669"/>
    <property type="project" value="TreeGrafter"/>
</dbReference>
<organism evidence="16 17">
    <name type="scientific">Gymnopilus junonius</name>
    <name type="common">Spectacular rustgill mushroom</name>
    <name type="synonym">Gymnopilus spectabilis subsp. junonius</name>
    <dbReference type="NCBI Taxonomy" id="109634"/>
    <lineage>
        <taxon>Eukaryota</taxon>
        <taxon>Fungi</taxon>
        <taxon>Dikarya</taxon>
        <taxon>Basidiomycota</taxon>
        <taxon>Agaricomycotina</taxon>
        <taxon>Agaricomycetes</taxon>
        <taxon>Agaricomycetidae</taxon>
        <taxon>Agaricales</taxon>
        <taxon>Agaricineae</taxon>
        <taxon>Hymenogastraceae</taxon>
        <taxon>Gymnopilus</taxon>
    </lineage>
</organism>
<dbReference type="EMBL" id="JADNYJ010000014">
    <property type="protein sequence ID" value="KAF8907645.1"/>
    <property type="molecule type" value="Genomic_DNA"/>
</dbReference>
<feature type="compositionally biased region" description="Low complexity" evidence="14">
    <location>
        <begin position="537"/>
        <end position="553"/>
    </location>
</feature>
<accession>A0A9P5TSE9</accession>
<dbReference type="InterPro" id="IPR025995">
    <property type="entry name" value="Tudor-knot"/>
</dbReference>
<evidence type="ECO:0000259" key="15">
    <source>
        <dbReference type="PROSITE" id="PS51726"/>
    </source>
</evidence>
<dbReference type="SUPFAM" id="SSF54160">
    <property type="entry name" value="Chromo domain-like"/>
    <property type="match status" value="1"/>
</dbReference>
<dbReference type="GO" id="GO:0008270">
    <property type="term" value="F:zinc ion binding"/>
    <property type="evidence" value="ECO:0007669"/>
    <property type="project" value="UniProtKB-KW"/>
</dbReference>
<evidence type="ECO:0000313" key="17">
    <source>
        <dbReference type="Proteomes" id="UP000724874"/>
    </source>
</evidence>
<keyword evidence="4" id="KW-0808">Transferase</keyword>
<keyword evidence="9" id="KW-0805">Transcription regulation</keyword>
<dbReference type="OrthoDB" id="787137at2759"/>